<dbReference type="EMBL" id="MCGO01000054">
    <property type="protein sequence ID" value="ORY36633.1"/>
    <property type="molecule type" value="Genomic_DNA"/>
</dbReference>
<evidence type="ECO:0000313" key="1">
    <source>
        <dbReference type="EMBL" id="ORY36633.1"/>
    </source>
</evidence>
<proteinExistence type="predicted"/>
<evidence type="ECO:0008006" key="3">
    <source>
        <dbReference type="Google" id="ProtNLM"/>
    </source>
</evidence>
<protein>
    <recommendedName>
        <fullName evidence="3">HECT domain-containing protein</fullName>
    </recommendedName>
</protein>
<evidence type="ECO:0000313" key="2">
    <source>
        <dbReference type="Proteomes" id="UP000193642"/>
    </source>
</evidence>
<dbReference type="AlphaFoldDB" id="A0A1Y2BPF7"/>
<sequence>MSFQGVAALCSSGHSGRYYEAELREGLCPDCVKRAAQMYLASHQSGTTPKFVFLWRVSDSQLNSSVAPTPLPEIIAPPQLPSAPAARFKQAVDAIPAASVPFGKGFINKRTPALPSFNQSDIAAEISNFSAAYPPLNPVFGDGNSGPSGKYTTRKSENMKTIVKNGLSVQTVGSKRVSKLHLIVKTYHLHFMDSVILTGAEGQLNTAWPLPDKESSRFKSLERAELKSHSVDCRLVDVLQEVFADARKVCHVINQVGVVPVVILRREKGLGKPYESHFQPQYIAFTNSALAWYTYPTSITKWTEEEHLRWVETRQAADIDCIKACFYKQNVYYSVGRILEKSSAVKGVTASASDFPDPIDAVDKLYENRVSFVESETEGNIVFDDSDSSSGSSITFQEVECKGKKRANSGSPKTKRKIHVQRVDNGVVVNEVIEVESEDENDFAYQQDDWHDEITKEEIEQQRVMLQDCNNTKLLTSPSLAASSSQIIKLSPSSADAVASMIAFSSGSRLDTGLSNSMDNSLDCIPTSPTLSTEHMREQRLRALESRQAPTLAPLAPLTPSSASTTVLSTSFNYFETIAVNALQAEEVIVESEFPDQDSVDKLAARFDCCEARRCRILTELRVDPFKLRVIELSYHEGTNNFESQFVETLARETFRQELLLRPSISWIQADIDLSDLKHVEWAGQTKKLFNSLLTRNEAFESNTGLFHLKVPKPGSRCMWKDTLERFGILTAVSILQSKAIVSFPSVISKSVLLYFFSAPQEFFTGDMLLEVYPGSRALLDSGTVGKKAYAEGSGSPLPVDADINSEIWKSFVCYTELVTKKLSVLKIAKEAFESVTGPDCLDLIPMLPHLYRTVQSADEFLTIFSPSSRPTAGHLQDLEQYEWAMSVFREWTVEQFGEAMHTLFGHQIFPVEESRKVHIKFQSRALDDGLEDIPRSKIGCCFGDLTLPSVSTRELMSINLLGILTGKDSGSLREVYL</sequence>
<accession>A0A1Y2BPF7</accession>
<dbReference type="Proteomes" id="UP000193642">
    <property type="component" value="Unassembled WGS sequence"/>
</dbReference>
<comment type="caution">
    <text evidence="1">The sequence shown here is derived from an EMBL/GenBank/DDBJ whole genome shotgun (WGS) entry which is preliminary data.</text>
</comment>
<keyword evidence="2" id="KW-1185">Reference proteome</keyword>
<gene>
    <name evidence="1" type="ORF">BCR33DRAFT_790100</name>
</gene>
<reference evidence="1 2" key="1">
    <citation type="submission" date="2016-07" db="EMBL/GenBank/DDBJ databases">
        <title>Pervasive Adenine N6-methylation of Active Genes in Fungi.</title>
        <authorList>
            <consortium name="DOE Joint Genome Institute"/>
            <person name="Mondo S.J."/>
            <person name="Dannebaum R.O."/>
            <person name="Kuo R.C."/>
            <person name="Labutti K."/>
            <person name="Haridas S."/>
            <person name="Kuo A."/>
            <person name="Salamov A."/>
            <person name="Ahrendt S.R."/>
            <person name="Lipzen A."/>
            <person name="Sullivan W."/>
            <person name="Andreopoulos W.B."/>
            <person name="Clum A."/>
            <person name="Lindquist E."/>
            <person name="Daum C."/>
            <person name="Ramamoorthy G.K."/>
            <person name="Gryganskyi A."/>
            <person name="Culley D."/>
            <person name="Magnuson J.K."/>
            <person name="James T.Y."/>
            <person name="O'Malley M.A."/>
            <person name="Stajich J.E."/>
            <person name="Spatafora J.W."/>
            <person name="Visel A."/>
            <person name="Grigoriev I.V."/>
        </authorList>
    </citation>
    <scope>NUCLEOTIDE SEQUENCE [LARGE SCALE GENOMIC DNA]</scope>
    <source>
        <strain evidence="1 2">JEL800</strain>
    </source>
</reference>
<name>A0A1Y2BPF7_9FUNG</name>
<organism evidence="1 2">
    <name type="scientific">Rhizoclosmatium globosum</name>
    <dbReference type="NCBI Taxonomy" id="329046"/>
    <lineage>
        <taxon>Eukaryota</taxon>
        <taxon>Fungi</taxon>
        <taxon>Fungi incertae sedis</taxon>
        <taxon>Chytridiomycota</taxon>
        <taxon>Chytridiomycota incertae sedis</taxon>
        <taxon>Chytridiomycetes</taxon>
        <taxon>Chytridiales</taxon>
        <taxon>Chytriomycetaceae</taxon>
        <taxon>Rhizoclosmatium</taxon>
    </lineage>
</organism>